<dbReference type="Pfam" id="PF00571">
    <property type="entry name" value="CBS"/>
    <property type="match status" value="2"/>
</dbReference>
<dbReference type="InterPro" id="IPR000644">
    <property type="entry name" value="CBS_dom"/>
</dbReference>
<sequence>MGEHSVQTLETASQRAAFIHYLIQDIRALEYMLQNDLIESGITRIGAEQEFCLVTADWRPSDNNMEVLKAIDDDHFTTELATYNLEINLDPVELKAGAMKSVHHQLDDLLDNAGRAARRYGTNILLTGILPTIGSRHLGYDYITPSPRYYALNQILKEVRSSDFQLHLRGVDELSIIHDTVLFEACNTSFQLHLQIDPNDFVSSFNWSQAISGPVLGVSTNSPLLLGRELWSETRIALFQQSIDTRNTSYALKDQRPRVSFGKEWATGTTVDIFKDNIAQYPAILSTKLEDDSYKMVQEGKIPKLRALGLHSGTIYPWNRACYGVGNGKPHLRIENRYIPAGPTTLDAMATFAFWVGLMQARPTKFDNIPEVMDFREVKNNFINSARAGLDTFQCWDGKRMSTEDLVTKELLPIAYRGLTNSGLDKETTENYLRVIEQRAKGKTGSKWLTRNYRKLRKENKIDHSLRLLTQHLHQFEQSGKPVHEWTDIACPAKADTPPRYVGHIMSSQLFTVHEDDLANLAIEIMQWKDIHHMPVTDHQGKLTGLLTWTHVERFGQPPPLDKDLIVGTIMEAEVITTTPRTSIQEAITHMKTNEIGCLPVLQKGDLVGIITIKDVIAFDHDPSA</sequence>
<proteinExistence type="predicted"/>
<dbReference type="RefSeq" id="WP_104812086.1">
    <property type="nucleotide sequence ID" value="NZ_MQUB01000001.1"/>
</dbReference>
<dbReference type="InterPro" id="IPR050141">
    <property type="entry name" value="GCL_type2/YbdK_subfam"/>
</dbReference>
<evidence type="ECO:0000259" key="2">
    <source>
        <dbReference type="PROSITE" id="PS51371"/>
    </source>
</evidence>
<dbReference type="Gene3D" id="3.30.590.20">
    <property type="match status" value="1"/>
</dbReference>
<dbReference type="OrthoDB" id="240589at2"/>
<accession>A0A2S7KNH3</accession>
<dbReference type="InterPro" id="IPR006336">
    <property type="entry name" value="GCS2"/>
</dbReference>
<keyword evidence="4" id="KW-1185">Reference proteome</keyword>
<evidence type="ECO:0000313" key="3">
    <source>
        <dbReference type="EMBL" id="PQB04162.1"/>
    </source>
</evidence>
<gene>
    <name evidence="3" type="ORF">BST85_04025</name>
</gene>
<dbReference type="SMART" id="SM00116">
    <property type="entry name" value="CBS"/>
    <property type="match status" value="2"/>
</dbReference>
<dbReference type="InterPro" id="IPR014746">
    <property type="entry name" value="Gln_synth/guanido_kin_cat_dom"/>
</dbReference>
<name>A0A2S7KNH3_9FLAO</name>
<dbReference type="Proteomes" id="UP000239800">
    <property type="component" value="Unassembled WGS sequence"/>
</dbReference>
<comment type="caution">
    <text evidence="3">The sequence shown here is derived from an EMBL/GenBank/DDBJ whole genome shotgun (WGS) entry which is preliminary data.</text>
</comment>
<dbReference type="PANTHER" id="PTHR36510">
    <property type="entry name" value="GLUTAMATE--CYSTEINE LIGASE 2-RELATED"/>
    <property type="match status" value="1"/>
</dbReference>
<dbReference type="SUPFAM" id="SSF54631">
    <property type="entry name" value="CBS-domain pair"/>
    <property type="match status" value="1"/>
</dbReference>
<keyword evidence="1" id="KW-0129">CBS domain</keyword>
<dbReference type="PANTHER" id="PTHR36510:SF3">
    <property type="entry name" value="CONSERVED PROTEIN"/>
    <property type="match status" value="1"/>
</dbReference>
<protein>
    <recommendedName>
        <fullName evidence="2">CBS domain-containing protein</fullName>
    </recommendedName>
</protein>
<dbReference type="Gene3D" id="3.10.580.10">
    <property type="entry name" value="CBS-domain"/>
    <property type="match status" value="1"/>
</dbReference>
<feature type="domain" description="CBS" evidence="2">
    <location>
        <begin position="506"/>
        <end position="563"/>
    </location>
</feature>
<dbReference type="Pfam" id="PF04107">
    <property type="entry name" value="GCS2"/>
    <property type="match status" value="1"/>
</dbReference>
<evidence type="ECO:0000256" key="1">
    <source>
        <dbReference type="PROSITE-ProRule" id="PRU00703"/>
    </source>
</evidence>
<feature type="domain" description="CBS" evidence="2">
    <location>
        <begin position="571"/>
        <end position="625"/>
    </location>
</feature>
<dbReference type="AlphaFoldDB" id="A0A2S7KNH3"/>
<dbReference type="InterPro" id="IPR046342">
    <property type="entry name" value="CBS_dom_sf"/>
</dbReference>
<evidence type="ECO:0000313" key="4">
    <source>
        <dbReference type="Proteomes" id="UP000239800"/>
    </source>
</evidence>
<dbReference type="SUPFAM" id="SSF55931">
    <property type="entry name" value="Glutamine synthetase/guanido kinase"/>
    <property type="match status" value="1"/>
</dbReference>
<organism evidence="3 4">
    <name type="scientific">Aureitalea marina</name>
    <dbReference type="NCBI Taxonomy" id="930804"/>
    <lineage>
        <taxon>Bacteria</taxon>
        <taxon>Pseudomonadati</taxon>
        <taxon>Bacteroidota</taxon>
        <taxon>Flavobacteriia</taxon>
        <taxon>Flavobacteriales</taxon>
        <taxon>Flavobacteriaceae</taxon>
        <taxon>Aureitalea</taxon>
    </lineage>
</organism>
<dbReference type="GO" id="GO:0016879">
    <property type="term" value="F:ligase activity, forming carbon-nitrogen bonds"/>
    <property type="evidence" value="ECO:0007669"/>
    <property type="project" value="TreeGrafter"/>
</dbReference>
<dbReference type="EMBL" id="MQUB01000001">
    <property type="protein sequence ID" value="PQB04162.1"/>
    <property type="molecule type" value="Genomic_DNA"/>
</dbReference>
<dbReference type="PROSITE" id="PS51371">
    <property type="entry name" value="CBS"/>
    <property type="match status" value="2"/>
</dbReference>
<reference evidence="3 4" key="1">
    <citation type="submission" date="2016-11" db="EMBL/GenBank/DDBJ databases">
        <title>Trade-off between light-utilization and light-protection in marine flavobacteria.</title>
        <authorList>
            <person name="Kumagai Y."/>
        </authorList>
    </citation>
    <scope>NUCLEOTIDE SEQUENCE [LARGE SCALE GENOMIC DNA]</scope>
    <source>
        <strain evidence="3 4">NBRC 107741</strain>
    </source>
</reference>